<comment type="caution">
    <text evidence="1">The sequence shown here is derived from an EMBL/GenBank/DDBJ whole genome shotgun (WGS) entry which is preliminary data.</text>
</comment>
<dbReference type="RefSeq" id="WP_154440337.1">
    <property type="nucleotide sequence ID" value="NZ_JAHLPJ010000001.1"/>
</dbReference>
<evidence type="ECO:0000313" key="2">
    <source>
        <dbReference type="Proteomes" id="UP000469523"/>
    </source>
</evidence>
<organism evidence="1 2">
    <name type="scientific">Tissierella pigra</name>
    <dbReference type="NCBI Taxonomy" id="2607614"/>
    <lineage>
        <taxon>Bacteria</taxon>
        <taxon>Bacillati</taxon>
        <taxon>Bacillota</taxon>
        <taxon>Tissierellia</taxon>
        <taxon>Tissierellales</taxon>
        <taxon>Tissierellaceae</taxon>
        <taxon>Tissierella</taxon>
    </lineage>
</organism>
<dbReference type="Proteomes" id="UP000469523">
    <property type="component" value="Unassembled WGS sequence"/>
</dbReference>
<evidence type="ECO:0000313" key="1">
    <source>
        <dbReference type="EMBL" id="MSU01873.1"/>
    </source>
</evidence>
<reference evidence="1 2" key="1">
    <citation type="submission" date="2019-09" db="EMBL/GenBank/DDBJ databases">
        <title>In-depth cultivation of the pig gut microbiome towards novel bacterial diversity and tailored functional studies.</title>
        <authorList>
            <person name="Wylensek D."/>
            <person name="Hitch T.C.A."/>
            <person name="Clavel T."/>
        </authorList>
    </citation>
    <scope>NUCLEOTIDE SEQUENCE [LARGE SCALE GENOMIC DNA]</scope>
    <source>
        <strain evidence="1 2">WCA3-693-APC-4?</strain>
    </source>
</reference>
<proteinExistence type="predicted"/>
<dbReference type="EMBL" id="VUNQ01000020">
    <property type="protein sequence ID" value="MSU01873.1"/>
    <property type="molecule type" value="Genomic_DNA"/>
</dbReference>
<accession>A0A6N7XWP8</accession>
<sequence length="167" mass="19693">MQILKERIKNAQNGVETLEMLDKYINDYPMGEPLTGYEFDFAATLIKEEEFVITENGYKVGFVKGRSFAYFIYYKEIPSLYEKISGIDRNFLIHQCNTLLFIINIQEFSKRILHFFENINDSITSEGLNTLICNYLTLVYGSVENYQKKKQELREWYEEKIGKESGE</sequence>
<protein>
    <submittedName>
        <fullName evidence="1">Uncharacterized protein</fullName>
    </submittedName>
</protein>
<gene>
    <name evidence="1" type="ORF">FYJ83_10375</name>
</gene>
<keyword evidence="2" id="KW-1185">Reference proteome</keyword>
<name>A0A6N7XWP8_9FIRM</name>
<dbReference type="AlphaFoldDB" id="A0A6N7XWP8"/>